<sequence>MEQISPEILAFLKKLHKNNNRDWFEEHKPEFKSLEKKMKSFYQEVGMRLQKHDSIEKVKAFRIYRDVRFSKDKTPYKSHFAASFKRKKPALRGGYYLHIQPENKSFLAVGFWKSEKDDLLRVRKEIELDGEEFQEIIQQKNLQKYWGNMEGEQLKKAPKGFDKDHPFIDLLNFKQYTFTKKFSDEEVLAEDFIDRIDAHFKAIRPFFDYMSSILTTDLNGVSTIE</sequence>
<keyword evidence="2" id="KW-1185">Reference proteome</keyword>
<protein>
    <submittedName>
        <fullName evidence="1">Uncharacterized protein (TIGR02453 family)</fullName>
    </submittedName>
</protein>
<evidence type="ECO:0000313" key="1">
    <source>
        <dbReference type="EMBL" id="MDR6301016.1"/>
    </source>
</evidence>
<dbReference type="PANTHER" id="PTHR36452">
    <property type="entry name" value="CHROMOSOME 12, WHOLE GENOME SHOTGUN SEQUENCE"/>
    <property type="match status" value="1"/>
</dbReference>
<dbReference type="Proteomes" id="UP001257659">
    <property type="component" value="Unassembled WGS sequence"/>
</dbReference>
<accession>A0ABU1K5Y0</accession>
<comment type="caution">
    <text evidence="1">The sequence shown here is derived from an EMBL/GenBank/DDBJ whole genome shotgun (WGS) entry which is preliminary data.</text>
</comment>
<proteinExistence type="predicted"/>
<organism evidence="1 2">
    <name type="scientific">Mesonia maritima</name>
    <dbReference type="NCBI Taxonomy" id="1793873"/>
    <lineage>
        <taxon>Bacteria</taxon>
        <taxon>Pseudomonadati</taxon>
        <taxon>Bacteroidota</taxon>
        <taxon>Flavobacteriia</taxon>
        <taxon>Flavobacteriales</taxon>
        <taxon>Flavobacteriaceae</taxon>
        <taxon>Mesonia</taxon>
    </lineage>
</organism>
<dbReference type="RefSeq" id="WP_309727990.1">
    <property type="nucleotide sequence ID" value="NZ_JAVDQA010000004.1"/>
</dbReference>
<reference evidence="1 2" key="1">
    <citation type="submission" date="2023-07" db="EMBL/GenBank/DDBJ databases">
        <title>Genomic Encyclopedia of Type Strains, Phase IV (KMG-IV): sequencing the most valuable type-strain genomes for metagenomic binning, comparative biology and taxonomic classification.</title>
        <authorList>
            <person name="Goeker M."/>
        </authorList>
    </citation>
    <scope>NUCLEOTIDE SEQUENCE [LARGE SCALE GENOMIC DNA]</scope>
    <source>
        <strain evidence="1 2">DSM 102814</strain>
    </source>
</reference>
<dbReference type="Pfam" id="PF09365">
    <property type="entry name" value="DUF2461"/>
    <property type="match status" value="1"/>
</dbReference>
<evidence type="ECO:0000313" key="2">
    <source>
        <dbReference type="Proteomes" id="UP001257659"/>
    </source>
</evidence>
<gene>
    <name evidence="1" type="ORF">GGR31_001663</name>
</gene>
<dbReference type="InterPro" id="IPR015996">
    <property type="entry name" value="UCP028451"/>
</dbReference>
<dbReference type="PANTHER" id="PTHR36452:SF1">
    <property type="entry name" value="DUF2461 DOMAIN-CONTAINING PROTEIN"/>
    <property type="match status" value="1"/>
</dbReference>
<dbReference type="InterPro" id="IPR012808">
    <property type="entry name" value="CHP02453"/>
</dbReference>
<dbReference type="PIRSF" id="PIRSF028451">
    <property type="entry name" value="UCP028451"/>
    <property type="match status" value="1"/>
</dbReference>
<dbReference type="EMBL" id="JAVDQA010000004">
    <property type="protein sequence ID" value="MDR6301016.1"/>
    <property type="molecule type" value="Genomic_DNA"/>
</dbReference>
<name>A0ABU1K5Y0_9FLAO</name>
<dbReference type="NCBIfam" id="TIGR02453">
    <property type="entry name" value="TIGR02453 family protein"/>
    <property type="match status" value="1"/>
</dbReference>